<dbReference type="SUPFAM" id="SSF53335">
    <property type="entry name" value="S-adenosyl-L-methionine-dependent methyltransferases"/>
    <property type="match status" value="1"/>
</dbReference>
<dbReference type="Proteomes" id="UP001163719">
    <property type="component" value="Unassembled WGS sequence"/>
</dbReference>
<keyword evidence="2" id="KW-0489">Methyltransferase</keyword>
<accession>A0ABT3HRR9</accession>
<dbReference type="GO" id="GO:0008168">
    <property type="term" value="F:methyltransferase activity"/>
    <property type="evidence" value="ECO:0007669"/>
    <property type="project" value="UniProtKB-KW"/>
</dbReference>
<dbReference type="InterPro" id="IPR025714">
    <property type="entry name" value="Methyltranfer_dom"/>
</dbReference>
<reference evidence="2" key="1">
    <citation type="submission" date="2022-10" db="EMBL/GenBank/DDBJ databases">
        <title>Chryseobacterium babae sp. nov. isolated from the gut of the beetle Oryctes rhinoceros, and Chryseobacterium kimseyorum sp. nov., isolated from a stick insect rearing cage.</title>
        <authorList>
            <person name="Shelomi M."/>
            <person name="Han C.-J."/>
            <person name="Chen W.-M."/>
            <person name="Chen H.-K."/>
            <person name="Liaw S.-J."/>
            <person name="Muhle E."/>
            <person name="Clermont D."/>
        </authorList>
    </citation>
    <scope>NUCLEOTIDE SEQUENCE</scope>
    <source>
        <strain evidence="2">WLa1L2M3</strain>
    </source>
</reference>
<proteinExistence type="predicted"/>
<keyword evidence="3" id="KW-1185">Reference proteome</keyword>
<dbReference type="Pfam" id="PF13847">
    <property type="entry name" value="Methyltransf_31"/>
    <property type="match status" value="1"/>
</dbReference>
<dbReference type="GO" id="GO:0032259">
    <property type="term" value="P:methylation"/>
    <property type="evidence" value="ECO:0007669"/>
    <property type="project" value="UniProtKB-KW"/>
</dbReference>
<comment type="caution">
    <text evidence="2">The sequence shown here is derived from an EMBL/GenBank/DDBJ whole genome shotgun (WGS) entry which is preliminary data.</text>
</comment>
<dbReference type="Gene3D" id="3.40.50.150">
    <property type="entry name" value="Vaccinia Virus protein VP39"/>
    <property type="match status" value="1"/>
</dbReference>
<organism evidence="2 3">
    <name type="scientific">Chryseobacterium oryctis</name>
    <dbReference type="NCBI Taxonomy" id="2952618"/>
    <lineage>
        <taxon>Bacteria</taxon>
        <taxon>Pseudomonadati</taxon>
        <taxon>Bacteroidota</taxon>
        <taxon>Flavobacteriia</taxon>
        <taxon>Flavobacteriales</taxon>
        <taxon>Weeksellaceae</taxon>
        <taxon>Chryseobacterium group</taxon>
        <taxon>Chryseobacterium</taxon>
    </lineage>
</organism>
<sequence length="175" mass="19954">MSKYTRLLQSFTHLSAFTTPQYWADLGCGSGVFTEALANLLPAQSRIVGVDRAHHTLKIEMGNRVNITFQKADFVSDDLSFITVDGILIANALHFVKDKENLIKKLEKNFKIVSRFIIVEYEQYTANPWVPYPITFSELKNLFHKLGYQNITKMGELKSVYGGIMYACFCEKTPE</sequence>
<keyword evidence="2" id="KW-0808">Transferase</keyword>
<evidence type="ECO:0000259" key="1">
    <source>
        <dbReference type="Pfam" id="PF13847"/>
    </source>
</evidence>
<protein>
    <submittedName>
        <fullName evidence="2">Class I SAM-dependent methyltransferase</fullName>
    </submittedName>
</protein>
<dbReference type="CDD" id="cd02440">
    <property type="entry name" value="AdoMet_MTases"/>
    <property type="match status" value="1"/>
</dbReference>
<evidence type="ECO:0000313" key="2">
    <source>
        <dbReference type="EMBL" id="MCW3162480.1"/>
    </source>
</evidence>
<dbReference type="EMBL" id="JAPDHV010000007">
    <property type="protein sequence ID" value="MCW3162480.1"/>
    <property type="molecule type" value="Genomic_DNA"/>
</dbReference>
<name>A0ABT3HRR9_9FLAO</name>
<dbReference type="InterPro" id="IPR029063">
    <property type="entry name" value="SAM-dependent_MTases_sf"/>
</dbReference>
<dbReference type="PANTHER" id="PTHR43861">
    <property type="entry name" value="TRANS-ACONITATE 2-METHYLTRANSFERASE-RELATED"/>
    <property type="match status" value="1"/>
</dbReference>
<dbReference type="RefSeq" id="WP_264744397.1">
    <property type="nucleotide sequence ID" value="NZ_JAPDHV010000007.1"/>
</dbReference>
<evidence type="ECO:0000313" key="3">
    <source>
        <dbReference type="Proteomes" id="UP001163719"/>
    </source>
</evidence>
<feature type="domain" description="Methyltransferase" evidence="1">
    <location>
        <begin position="25"/>
        <end position="123"/>
    </location>
</feature>
<gene>
    <name evidence="2" type="ORF">OH806_14510</name>
</gene>